<reference evidence="3" key="1">
    <citation type="journal article" date="2006" name="PLoS Biol.">
        <title>Macronuclear genome sequence of the ciliate Tetrahymena thermophila, a model eukaryote.</title>
        <authorList>
            <person name="Eisen J.A."/>
            <person name="Coyne R.S."/>
            <person name="Wu M."/>
            <person name="Wu D."/>
            <person name="Thiagarajan M."/>
            <person name="Wortman J.R."/>
            <person name="Badger J.H."/>
            <person name="Ren Q."/>
            <person name="Amedeo P."/>
            <person name="Jones K.M."/>
            <person name="Tallon L.J."/>
            <person name="Delcher A.L."/>
            <person name="Salzberg S.L."/>
            <person name="Silva J.C."/>
            <person name="Haas B.J."/>
            <person name="Majoros W.H."/>
            <person name="Farzad M."/>
            <person name="Carlton J.M."/>
            <person name="Smith R.K. Jr."/>
            <person name="Garg J."/>
            <person name="Pearlman R.E."/>
            <person name="Karrer K.M."/>
            <person name="Sun L."/>
            <person name="Manning G."/>
            <person name="Elde N.C."/>
            <person name="Turkewitz A.P."/>
            <person name="Asai D.J."/>
            <person name="Wilkes D.E."/>
            <person name="Wang Y."/>
            <person name="Cai H."/>
            <person name="Collins K."/>
            <person name="Stewart B.A."/>
            <person name="Lee S.R."/>
            <person name="Wilamowska K."/>
            <person name="Weinberg Z."/>
            <person name="Ruzzo W.L."/>
            <person name="Wloga D."/>
            <person name="Gaertig J."/>
            <person name="Frankel J."/>
            <person name="Tsao C.-C."/>
            <person name="Gorovsky M.A."/>
            <person name="Keeling P.J."/>
            <person name="Waller R.F."/>
            <person name="Patron N.J."/>
            <person name="Cherry J.M."/>
            <person name="Stover N.A."/>
            <person name="Krieger C.J."/>
            <person name="del Toro C."/>
            <person name="Ryder H.F."/>
            <person name="Williamson S.C."/>
            <person name="Barbeau R.A."/>
            <person name="Hamilton E.P."/>
            <person name="Orias E."/>
        </authorList>
    </citation>
    <scope>NUCLEOTIDE SEQUENCE [LARGE SCALE GENOMIC DNA]</scope>
    <source>
        <strain evidence="3">SB210</strain>
    </source>
</reference>
<proteinExistence type="predicted"/>
<dbReference type="KEGG" id="tet:TTHERM_01207740"/>
<accession>Q23YP8</accession>
<organism evidence="2 3">
    <name type="scientific">Tetrahymena thermophila (strain SB210)</name>
    <dbReference type="NCBI Taxonomy" id="312017"/>
    <lineage>
        <taxon>Eukaryota</taxon>
        <taxon>Sar</taxon>
        <taxon>Alveolata</taxon>
        <taxon>Ciliophora</taxon>
        <taxon>Intramacronucleata</taxon>
        <taxon>Oligohymenophorea</taxon>
        <taxon>Hymenostomatida</taxon>
        <taxon>Tetrahymenina</taxon>
        <taxon>Tetrahymenidae</taxon>
        <taxon>Tetrahymena</taxon>
    </lineage>
</organism>
<evidence type="ECO:0000313" key="3">
    <source>
        <dbReference type="Proteomes" id="UP000009168"/>
    </source>
</evidence>
<evidence type="ECO:0000256" key="1">
    <source>
        <dbReference type="SAM" id="MobiDB-lite"/>
    </source>
</evidence>
<dbReference type="Gene3D" id="2.30.29.30">
    <property type="entry name" value="Pleckstrin-homology domain (PH domain)/Phosphotyrosine-binding domain (PTB)"/>
    <property type="match status" value="1"/>
</dbReference>
<dbReference type="RefSeq" id="XP_001021919.3">
    <property type="nucleotide sequence ID" value="XM_001021919.3"/>
</dbReference>
<protein>
    <submittedName>
        <fullName evidence="2">Plant-like phospholipase C (PLC) pleckstrin-like (PH) domain protein, putative</fullName>
    </submittedName>
</protein>
<dbReference type="EMBL" id="GG662558">
    <property type="protein sequence ID" value="EAS01674.3"/>
    <property type="molecule type" value="Genomic_DNA"/>
</dbReference>
<dbReference type="InParanoid" id="Q23YP8"/>
<dbReference type="HOGENOM" id="CLU_338761_0_0_1"/>
<dbReference type="SUPFAM" id="SSF50729">
    <property type="entry name" value="PH domain-like"/>
    <property type="match status" value="1"/>
</dbReference>
<dbReference type="Proteomes" id="UP000009168">
    <property type="component" value="Unassembled WGS sequence"/>
</dbReference>
<keyword evidence="3" id="KW-1185">Reference proteome</keyword>
<sequence>MIDLLDLPTEYEVKKIYLNKGTNISTILQEKPQFPIIINLISFDEKSYTLSFDSIEEISEGLNSACLSISNGRPYIIKESNTEQANYYRSIEDLEYVYQNGIYRLLRDQNEVQNICSNICNVDESFLRKYEEPFKIGIHLEVQAAFKQMDQGEFFYKCSHTNGKIQFIYMRIDQSANQIQYYSRKQILKRIPFSSIVAIKFGVHSDAIRTQFKNRFSDTSLVIVYKNEESIFSSFLDDKELHLTFRTERQFDLWGTGLKALQLMNSSRDISKKNLLWHSRLFKRFFNNQEFQLIDTFFNNSEIYNKHLQESITYETTLLDRRINFCFEKQQDELKAEYATFERLIKNKQISIELSKSLPIAVGNVYKASTTMKNQIIQMKQTIHNLQQTKSNKSKEVDLLDLKESNSSENADKENKENNTKQISSRTKQINFLYYEAFKFQYRLHQSISFISNINKKLAD</sequence>
<evidence type="ECO:0000313" key="2">
    <source>
        <dbReference type="EMBL" id="EAS01674.3"/>
    </source>
</evidence>
<dbReference type="GeneID" id="7834777"/>
<gene>
    <name evidence="2" type="ORF">TTHERM_01207740</name>
</gene>
<dbReference type="InterPro" id="IPR011993">
    <property type="entry name" value="PH-like_dom_sf"/>
</dbReference>
<dbReference type="eggNOG" id="ENOG502QS39">
    <property type="taxonomic scope" value="Eukaryota"/>
</dbReference>
<feature type="compositionally biased region" description="Basic and acidic residues" evidence="1">
    <location>
        <begin position="403"/>
        <end position="419"/>
    </location>
</feature>
<dbReference type="AlphaFoldDB" id="Q23YP8"/>
<feature type="region of interest" description="Disordered" evidence="1">
    <location>
        <begin position="403"/>
        <end position="423"/>
    </location>
</feature>
<name>Q23YP8_TETTS</name>